<dbReference type="EC" id="1.14.-.-" evidence="2"/>
<dbReference type="Gene3D" id="3.30.70.100">
    <property type="match status" value="1"/>
</dbReference>
<dbReference type="AlphaFoldDB" id="A0AAW7YAJ7"/>
<dbReference type="GO" id="GO:0004497">
    <property type="term" value="F:monooxygenase activity"/>
    <property type="evidence" value="ECO:0007669"/>
    <property type="project" value="UniProtKB-KW"/>
</dbReference>
<dbReference type="SUPFAM" id="SSF54909">
    <property type="entry name" value="Dimeric alpha+beta barrel"/>
    <property type="match status" value="1"/>
</dbReference>
<dbReference type="Pfam" id="PF03992">
    <property type="entry name" value="ABM"/>
    <property type="match status" value="1"/>
</dbReference>
<evidence type="ECO:0000313" key="2">
    <source>
        <dbReference type="EMBL" id="MDO6543799.1"/>
    </source>
</evidence>
<evidence type="ECO:0000259" key="1">
    <source>
        <dbReference type="PROSITE" id="PS51725"/>
    </source>
</evidence>
<comment type="caution">
    <text evidence="2">The sequence shown here is derived from an EMBL/GenBank/DDBJ whole genome shotgun (WGS) entry which is preliminary data.</text>
</comment>
<dbReference type="Proteomes" id="UP001170624">
    <property type="component" value="Unassembled WGS sequence"/>
</dbReference>
<dbReference type="InterPro" id="IPR050404">
    <property type="entry name" value="Heme-degrading_MO"/>
</dbReference>
<sequence>MVLEVALLDVKQGQQQAFEAAFAEAQSIISGMSGYLSHQLQKCIEKDNRYVLLVNWETLADHQVGFRQSAEYQQWRDLLHHFYETFPEVEHFTALYPNEVA</sequence>
<dbReference type="RefSeq" id="WP_062690133.1">
    <property type="nucleotide sequence ID" value="NZ_CANMLA010000018.1"/>
</dbReference>
<keyword evidence="2" id="KW-0560">Oxidoreductase</keyword>
<organism evidence="2 3">
    <name type="scientific">Photobacterium sanguinicancri</name>
    <dbReference type="NCBI Taxonomy" id="875932"/>
    <lineage>
        <taxon>Bacteria</taxon>
        <taxon>Pseudomonadati</taxon>
        <taxon>Pseudomonadota</taxon>
        <taxon>Gammaproteobacteria</taxon>
        <taxon>Vibrionales</taxon>
        <taxon>Vibrionaceae</taxon>
        <taxon>Photobacterium</taxon>
    </lineage>
</organism>
<proteinExistence type="predicted"/>
<reference evidence="2" key="1">
    <citation type="submission" date="2023-07" db="EMBL/GenBank/DDBJ databases">
        <title>Genome content predicts the carbon catabolic preferences of heterotrophic bacteria.</title>
        <authorList>
            <person name="Gralka M."/>
        </authorList>
    </citation>
    <scope>NUCLEOTIDE SEQUENCE</scope>
    <source>
        <strain evidence="2">G2M05</strain>
    </source>
</reference>
<evidence type="ECO:0000313" key="3">
    <source>
        <dbReference type="Proteomes" id="UP001170624"/>
    </source>
</evidence>
<dbReference type="PANTHER" id="PTHR34474:SF2">
    <property type="entry name" value="SIGNAL TRANSDUCTION PROTEIN TRAP"/>
    <property type="match status" value="1"/>
</dbReference>
<dbReference type="InterPro" id="IPR011008">
    <property type="entry name" value="Dimeric_a/b-barrel"/>
</dbReference>
<dbReference type="InterPro" id="IPR007138">
    <property type="entry name" value="ABM_dom"/>
</dbReference>
<accession>A0AAW7YAJ7</accession>
<dbReference type="PANTHER" id="PTHR34474">
    <property type="entry name" value="SIGNAL TRANSDUCTION PROTEIN TRAP"/>
    <property type="match status" value="1"/>
</dbReference>
<protein>
    <submittedName>
        <fullName evidence="2">Antibiotic biosynthesis monooxygenase</fullName>
        <ecNumber evidence="2">1.14.-.-</ecNumber>
    </submittedName>
</protein>
<keyword evidence="2" id="KW-0503">Monooxygenase</keyword>
<gene>
    <name evidence="2" type="ORF">Q4568_14730</name>
</gene>
<feature type="domain" description="ABM" evidence="1">
    <location>
        <begin position="2"/>
        <end position="92"/>
    </location>
</feature>
<name>A0AAW7YAJ7_9GAMM</name>
<dbReference type="PROSITE" id="PS51725">
    <property type="entry name" value="ABM"/>
    <property type="match status" value="1"/>
</dbReference>
<dbReference type="EMBL" id="JAUOPU010000016">
    <property type="protein sequence ID" value="MDO6543799.1"/>
    <property type="molecule type" value="Genomic_DNA"/>
</dbReference>